<dbReference type="GO" id="GO:0042254">
    <property type="term" value="P:ribosome biogenesis"/>
    <property type="evidence" value="ECO:0007669"/>
    <property type="project" value="UniProtKB-KW"/>
</dbReference>
<dbReference type="InterPro" id="IPR007023">
    <property type="entry name" value="Ribosom_reg"/>
</dbReference>
<evidence type="ECO:0000256" key="5">
    <source>
        <dbReference type="RuleBase" id="RU364132"/>
    </source>
</evidence>
<dbReference type="GO" id="GO:0005634">
    <property type="term" value="C:nucleus"/>
    <property type="evidence" value="ECO:0007669"/>
    <property type="project" value="UniProtKB-SubCell"/>
</dbReference>
<evidence type="ECO:0000313" key="7">
    <source>
        <dbReference type="EMBL" id="PWN89133.1"/>
    </source>
</evidence>
<feature type="compositionally biased region" description="Basic and acidic residues" evidence="6">
    <location>
        <begin position="234"/>
        <end position="260"/>
    </location>
</feature>
<evidence type="ECO:0000256" key="6">
    <source>
        <dbReference type="SAM" id="MobiDB-lite"/>
    </source>
</evidence>
<gene>
    <name evidence="7" type="ORF">FA10DRAFT_267728</name>
</gene>
<name>A0A316YM30_9BASI</name>
<dbReference type="InParanoid" id="A0A316YM30"/>
<dbReference type="GeneID" id="37043951"/>
<evidence type="ECO:0000256" key="3">
    <source>
        <dbReference type="ARBA" id="ARBA00022517"/>
    </source>
</evidence>
<evidence type="ECO:0000256" key="4">
    <source>
        <dbReference type="ARBA" id="ARBA00023242"/>
    </source>
</evidence>
<comment type="subcellular location">
    <subcellularLocation>
        <location evidence="1 5">Nucleus</location>
    </subcellularLocation>
</comment>
<organism evidence="7 8">
    <name type="scientific">Acaromyces ingoldii</name>
    <dbReference type="NCBI Taxonomy" id="215250"/>
    <lineage>
        <taxon>Eukaryota</taxon>
        <taxon>Fungi</taxon>
        <taxon>Dikarya</taxon>
        <taxon>Basidiomycota</taxon>
        <taxon>Ustilaginomycotina</taxon>
        <taxon>Exobasidiomycetes</taxon>
        <taxon>Exobasidiales</taxon>
        <taxon>Cryptobasidiaceae</taxon>
        <taxon>Acaromyces</taxon>
    </lineage>
</organism>
<comment type="function">
    <text evidence="5">Involved in ribosomal large subunit assembly.</text>
</comment>
<feature type="compositionally biased region" description="Basic and acidic residues" evidence="6">
    <location>
        <begin position="207"/>
        <end position="224"/>
    </location>
</feature>
<keyword evidence="4 5" id="KW-0539">Nucleus</keyword>
<comment type="similarity">
    <text evidence="2 5">Belongs to the RRS1 family.</text>
</comment>
<feature type="region of interest" description="Disordered" evidence="6">
    <location>
        <begin position="272"/>
        <end position="323"/>
    </location>
</feature>
<dbReference type="OrthoDB" id="28455at2759"/>
<evidence type="ECO:0000313" key="8">
    <source>
        <dbReference type="Proteomes" id="UP000245768"/>
    </source>
</evidence>
<keyword evidence="8" id="KW-1185">Reference proteome</keyword>
<dbReference type="EMBL" id="KZ819637">
    <property type="protein sequence ID" value="PWN89133.1"/>
    <property type="molecule type" value="Genomic_DNA"/>
</dbReference>
<proteinExistence type="inferred from homology"/>
<sequence>MTESEASTSTHLAVDAGLLCSTDSSNLDASQYNSTSGREAYLLGRTLASTQALVRSLYALPRVQHPDHGPLASLPLPTYPYLPREKPLPKPRVETKWEKFAKRKGIENKKRDKLVWDEERKEWVPRWGYKGKNKDVEEQWIHEIPASKGDDFDPAKEAKRARRQRTVQNEAQRLRNVARAEQSSARAAPSVNKGQTEYHTPQAAAKRRAERDERAKQLDQDVRRGKISTASMGKFDRALQGEEKQKGLKRKFEPNEIDTKQERASHLHLLNKLGNAPPATKSKQPKTSDEVNIRKAVKFASDGKGHTAFNKGGGKAAGKKARK</sequence>
<feature type="compositionally biased region" description="Basic and acidic residues" evidence="6">
    <location>
        <begin position="148"/>
        <end position="158"/>
    </location>
</feature>
<dbReference type="STRING" id="215250.A0A316YM30"/>
<dbReference type="FunCoup" id="A0A316YM30">
    <property type="interactions" value="153"/>
</dbReference>
<evidence type="ECO:0000256" key="1">
    <source>
        <dbReference type="ARBA" id="ARBA00004123"/>
    </source>
</evidence>
<dbReference type="RefSeq" id="XP_025376331.1">
    <property type="nucleotide sequence ID" value="XM_025522035.1"/>
</dbReference>
<dbReference type="Proteomes" id="UP000245768">
    <property type="component" value="Unassembled WGS sequence"/>
</dbReference>
<accession>A0A316YM30</accession>
<keyword evidence="3 5" id="KW-0690">Ribosome biogenesis</keyword>
<feature type="region of interest" description="Disordered" evidence="6">
    <location>
        <begin position="146"/>
        <end position="260"/>
    </location>
</feature>
<dbReference type="Pfam" id="PF04939">
    <property type="entry name" value="RRS1"/>
    <property type="match status" value="1"/>
</dbReference>
<dbReference type="AlphaFoldDB" id="A0A316YM30"/>
<protein>
    <recommendedName>
        <fullName evidence="5">Ribosome biogenesis regulatory protein</fullName>
    </recommendedName>
</protein>
<evidence type="ECO:0000256" key="2">
    <source>
        <dbReference type="ARBA" id="ARBA00010077"/>
    </source>
</evidence>
<reference evidence="7 8" key="1">
    <citation type="journal article" date="2018" name="Mol. Biol. Evol.">
        <title>Broad Genomic Sampling Reveals a Smut Pathogenic Ancestry of the Fungal Clade Ustilaginomycotina.</title>
        <authorList>
            <person name="Kijpornyongpan T."/>
            <person name="Mondo S.J."/>
            <person name="Barry K."/>
            <person name="Sandor L."/>
            <person name="Lee J."/>
            <person name="Lipzen A."/>
            <person name="Pangilinan J."/>
            <person name="LaButti K."/>
            <person name="Hainaut M."/>
            <person name="Henrissat B."/>
            <person name="Grigoriev I.V."/>
            <person name="Spatafora J.W."/>
            <person name="Aime M.C."/>
        </authorList>
    </citation>
    <scope>NUCLEOTIDE SEQUENCE [LARGE SCALE GENOMIC DNA]</scope>
    <source>
        <strain evidence="7 8">MCA 4198</strain>
    </source>
</reference>